<evidence type="ECO:0000256" key="2">
    <source>
        <dbReference type="ARBA" id="ARBA00013457"/>
    </source>
</evidence>
<comment type="caution">
    <text evidence="6">The sequence shown here is derived from an EMBL/GenBank/DDBJ whole genome shotgun (WGS) entry which is preliminary data.</text>
</comment>
<evidence type="ECO:0000256" key="1">
    <source>
        <dbReference type="ARBA" id="ARBA00003535"/>
    </source>
</evidence>
<dbReference type="PANTHER" id="PTHR32332">
    <property type="entry name" value="2-NITROPROPANE DIOXYGENASE"/>
    <property type="match status" value="1"/>
</dbReference>
<evidence type="ECO:0000313" key="6">
    <source>
        <dbReference type="EMBL" id="NMP21307.1"/>
    </source>
</evidence>
<dbReference type="GO" id="GO:0018580">
    <property type="term" value="F:nitronate monooxygenase activity"/>
    <property type="evidence" value="ECO:0007669"/>
    <property type="project" value="InterPro"/>
</dbReference>
<keyword evidence="4" id="KW-0288">FMN</keyword>
<dbReference type="CDD" id="cd04730">
    <property type="entry name" value="NPD_like"/>
    <property type="match status" value="1"/>
</dbReference>
<reference evidence="6 7" key="1">
    <citation type="submission" date="2020-04" db="EMBL/GenBank/DDBJ databases">
        <authorList>
            <person name="Zhang R."/>
            <person name="Schippers A."/>
        </authorList>
    </citation>
    <scope>NUCLEOTIDE SEQUENCE [LARGE SCALE GENOMIC DNA]</scope>
    <source>
        <strain evidence="6 7">DSM 109850</strain>
    </source>
</reference>
<dbReference type="PANTHER" id="PTHR32332:SF20">
    <property type="entry name" value="2-NITROPROPANE DIOXYGENASE-LIKE PROTEIN"/>
    <property type="match status" value="1"/>
</dbReference>
<protein>
    <recommendedName>
        <fullName evidence="2">Probable nitronate monooxygenase</fullName>
    </recommendedName>
</protein>
<dbReference type="Pfam" id="PF03060">
    <property type="entry name" value="NMO"/>
    <property type="match status" value="1"/>
</dbReference>
<dbReference type="RefSeq" id="WP_169096634.1">
    <property type="nucleotide sequence ID" value="NZ_JABBVZ010000006.1"/>
</dbReference>
<evidence type="ECO:0000256" key="4">
    <source>
        <dbReference type="ARBA" id="ARBA00022643"/>
    </source>
</evidence>
<evidence type="ECO:0000256" key="5">
    <source>
        <dbReference type="ARBA" id="ARBA00023002"/>
    </source>
</evidence>
<dbReference type="Gene3D" id="3.20.20.70">
    <property type="entry name" value="Aldolase class I"/>
    <property type="match status" value="1"/>
</dbReference>
<accession>A0A7Y0L1I7</accession>
<proteinExistence type="predicted"/>
<dbReference type="EMBL" id="JABBVZ010000006">
    <property type="protein sequence ID" value="NMP21307.1"/>
    <property type="molecule type" value="Genomic_DNA"/>
</dbReference>
<keyword evidence="5" id="KW-0560">Oxidoreductase</keyword>
<keyword evidence="7" id="KW-1185">Reference proteome</keyword>
<evidence type="ECO:0000256" key="3">
    <source>
        <dbReference type="ARBA" id="ARBA00022630"/>
    </source>
</evidence>
<dbReference type="Proteomes" id="UP000533476">
    <property type="component" value="Unassembled WGS sequence"/>
</dbReference>
<dbReference type="AlphaFoldDB" id="A0A7Y0L1I7"/>
<comment type="function">
    <text evidence="1">Nitronate monooxygenase that uses molecular oxygen to catalyze the oxidative denitrification of alkyl nitronates. Acts on propionate 3-nitronate (P3N), the presumed physiological substrate. Probably functions in the detoxification of P3N, a metabolic poison produced by plants and fungi as a defense mechanism.</text>
</comment>
<keyword evidence="3" id="KW-0285">Flavoprotein</keyword>
<evidence type="ECO:0000313" key="7">
    <source>
        <dbReference type="Proteomes" id="UP000533476"/>
    </source>
</evidence>
<gene>
    <name evidence="6" type="ORF">HIJ39_02915</name>
</gene>
<keyword evidence="6" id="KW-0503">Monooxygenase</keyword>
<organism evidence="6 7">
    <name type="scientific">Sulfobacillus harzensis</name>
    <dbReference type="NCBI Taxonomy" id="2729629"/>
    <lineage>
        <taxon>Bacteria</taxon>
        <taxon>Bacillati</taxon>
        <taxon>Bacillota</taxon>
        <taxon>Clostridia</taxon>
        <taxon>Eubacteriales</taxon>
        <taxon>Clostridiales Family XVII. Incertae Sedis</taxon>
        <taxon>Sulfobacillus</taxon>
    </lineage>
</organism>
<dbReference type="InterPro" id="IPR004136">
    <property type="entry name" value="NMO"/>
</dbReference>
<dbReference type="SUPFAM" id="SSF51412">
    <property type="entry name" value="Inosine monophosphate dehydrogenase (IMPDH)"/>
    <property type="match status" value="1"/>
</dbReference>
<name>A0A7Y0L1I7_9FIRM</name>
<sequence length="318" mass="33693">MRTRLTDLLGLRRPIIQGGLAYLARAELAAAVSNAGGLGQVTATTLEGPDEMRDEIRRVRQLTSHPFGINFAIGHRPIDDLLAAALEMGVPVVSLTGGNPAPYVDRILASGAKLMVLVAGVRAAKKAAALGASVVIGVGVEGGGHLGRDDVGTMVLTRRLVEAVDIPVVASGGIGDGRQLAAALALGAEGIEMGTRFVATEECIAHPNYKQALLAHDIHQTTIIERSLGRPGRTLPSPHVDRIVESEQHGSPVEELLPLISGERNYRSAVLGEMDDGFVWAGQVTGLIQDVVPVAELMDRMEQEALDAWQQGQRVFRP</sequence>
<dbReference type="InterPro" id="IPR013785">
    <property type="entry name" value="Aldolase_TIM"/>
</dbReference>